<protein>
    <submittedName>
        <fullName evidence="4 5">Uncharacterized protein LOC117666714 isoform X1</fullName>
    </submittedName>
</protein>
<evidence type="ECO:0000313" key="5">
    <source>
        <dbReference type="RefSeq" id="XP_034275428.1"/>
    </source>
</evidence>
<keyword evidence="1" id="KW-0175">Coiled coil</keyword>
<sequence length="458" mass="51648">MESSSSGCSRIFSQAPSDTPCNCDAHFGSEIKVSARSSLPRRKKKKLSCELQDGFAEAASCLGDLTLASEGTNCGSQPLHHQPHPLEQTALHDHALYCIPEEAAALKNLVRKLKDTVSHQSDLLFSLQKTVENQELQNRELQEKAEAKKCHVLTDLEAHVSQLEARNQYQLEPRGPCLQKEQGAYSATILSLNKQVSGQLEDRAQHEVFSLEGVNTHSKWLRFYTGFDEYPRLKAFLDFLREGESLENGPPCALSPENQLFLVLVRLRLGLLLQDLAFRFHISESTACRYWLSWMELMERKLRQVPVAFSQRYIDAFKPQQQLRHHDMVLVALDCAELFFEAQGRTRGKRDGSRSPRAHYSIQGSALAAPSGFLTFNAGTGHELLTLPPFLQMGPVELTVEQEAAKRQVLSLHSLTDKALGFRFLRLVHPQNMEDQVRRAWVISCYLACLLHEPMGLT</sequence>
<evidence type="ECO:0000313" key="4">
    <source>
        <dbReference type="RefSeq" id="XP_034275427.1"/>
    </source>
</evidence>
<name>A0A6P9BV81_PANGU</name>
<evidence type="ECO:0000313" key="3">
    <source>
        <dbReference type="Proteomes" id="UP001652622"/>
    </source>
</evidence>
<dbReference type="PANTHER" id="PTHR23080:SF141">
    <property type="entry name" value="TRANSPOSASE HELIX-TURN-HELIX DOMAIN-CONTAINING PROTEIN"/>
    <property type="match status" value="1"/>
</dbReference>
<evidence type="ECO:0000256" key="1">
    <source>
        <dbReference type="SAM" id="Coils"/>
    </source>
</evidence>
<feature type="domain" description="Transposase Helix-turn-helix" evidence="2">
    <location>
        <begin position="252"/>
        <end position="303"/>
    </location>
</feature>
<dbReference type="PANTHER" id="PTHR23080">
    <property type="entry name" value="THAP DOMAIN PROTEIN"/>
    <property type="match status" value="1"/>
</dbReference>
<evidence type="ECO:0000259" key="2">
    <source>
        <dbReference type="Pfam" id="PF13613"/>
    </source>
</evidence>
<dbReference type="AlphaFoldDB" id="A0A6P9BV81"/>
<organism evidence="3 5">
    <name type="scientific">Pantherophis guttatus</name>
    <name type="common">Corn snake</name>
    <name type="synonym">Elaphe guttata</name>
    <dbReference type="NCBI Taxonomy" id="94885"/>
    <lineage>
        <taxon>Eukaryota</taxon>
        <taxon>Metazoa</taxon>
        <taxon>Chordata</taxon>
        <taxon>Craniata</taxon>
        <taxon>Vertebrata</taxon>
        <taxon>Euteleostomi</taxon>
        <taxon>Lepidosauria</taxon>
        <taxon>Squamata</taxon>
        <taxon>Bifurcata</taxon>
        <taxon>Unidentata</taxon>
        <taxon>Episquamata</taxon>
        <taxon>Toxicofera</taxon>
        <taxon>Serpentes</taxon>
        <taxon>Colubroidea</taxon>
        <taxon>Colubridae</taxon>
        <taxon>Colubrinae</taxon>
        <taxon>Pantherophis</taxon>
    </lineage>
</organism>
<accession>A0A6P9BV81</accession>
<gene>
    <name evidence="4 5" type="primary">LOC117666714</name>
</gene>
<dbReference type="KEGG" id="pgut:117666714"/>
<dbReference type="OMA" id="MEKASEC"/>
<dbReference type="GeneID" id="117666714"/>
<feature type="coiled-coil region" evidence="1">
    <location>
        <begin position="124"/>
        <end position="151"/>
    </location>
</feature>
<reference evidence="4 5" key="1">
    <citation type="submission" date="2025-04" db="UniProtKB">
        <authorList>
            <consortium name="RefSeq"/>
        </authorList>
    </citation>
    <scope>IDENTIFICATION</scope>
    <source>
        <tissue evidence="4 5">Blood</tissue>
    </source>
</reference>
<keyword evidence="3" id="KW-1185">Reference proteome</keyword>
<dbReference type="RefSeq" id="XP_034275427.1">
    <property type="nucleotide sequence ID" value="XM_034419536.1"/>
</dbReference>
<dbReference type="InterPro" id="IPR027805">
    <property type="entry name" value="Transposase_HTH_dom"/>
</dbReference>
<proteinExistence type="predicted"/>
<dbReference type="Proteomes" id="UP001652622">
    <property type="component" value="Unplaced"/>
</dbReference>
<dbReference type="Pfam" id="PF13613">
    <property type="entry name" value="HTH_Tnp_4"/>
    <property type="match status" value="1"/>
</dbReference>
<dbReference type="RefSeq" id="XP_034275428.1">
    <property type="nucleotide sequence ID" value="XM_034419537.1"/>
</dbReference>